<evidence type="ECO:0000313" key="2">
    <source>
        <dbReference type="Proteomes" id="UP000326554"/>
    </source>
</evidence>
<name>A0A5J5GG52_9RHOB</name>
<evidence type="ECO:0000313" key="1">
    <source>
        <dbReference type="EMBL" id="KAA9006693.1"/>
    </source>
</evidence>
<gene>
    <name evidence="1" type="ORF">F3S47_12980</name>
</gene>
<accession>A0A5J5GG52</accession>
<evidence type="ECO:0008006" key="3">
    <source>
        <dbReference type="Google" id="ProtNLM"/>
    </source>
</evidence>
<organism evidence="1 2">
    <name type="scientific">Histidinibacterium aquaticum</name>
    <dbReference type="NCBI Taxonomy" id="2613962"/>
    <lineage>
        <taxon>Bacteria</taxon>
        <taxon>Pseudomonadati</taxon>
        <taxon>Pseudomonadota</taxon>
        <taxon>Alphaproteobacteria</taxon>
        <taxon>Rhodobacterales</taxon>
        <taxon>Paracoccaceae</taxon>
        <taxon>Histidinibacterium</taxon>
    </lineage>
</organism>
<dbReference type="EMBL" id="VYQE01000004">
    <property type="protein sequence ID" value="KAA9006693.1"/>
    <property type="molecule type" value="Genomic_DNA"/>
</dbReference>
<dbReference type="InterPro" id="IPR010916">
    <property type="entry name" value="TonB_box_CS"/>
</dbReference>
<dbReference type="Proteomes" id="UP000326554">
    <property type="component" value="Unassembled WGS sequence"/>
</dbReference>
<sequence length="137" mass="14682">MRSARHSGGGRPATPMALGYGLDPWQLVGIVAKAQACGVRQAFRMTEAYIQFLNKRLEQDRALVGELASGDDTLSVLAAFYRTASSDYAEEARHLTEICAEAASETAGELQEEMHRTIAMTANGARHPAGTGKTEAV</sequence>
<protein>
    <recommendedName>
        <fullName evidence="3">Phasin family protein</fullName>
    </recommendedName>
</protein>
<proteinExistence type="predicted"/>
<reference evidence="1 2" key="1">
    <citation type="submission" date="2019-09" db="EMBL/GenBank/DDBJ databases">
        <authorList>
            <person name="Park J.-S."/>
            <person name="Choi H.-J."/>
        </authorList>
    </citation>
    <scope>NUCLEOTIDE SEQUENCE [LARGE SCALE GENOMIC DNA]</scope>
    <source>
        <strain evidence="1 2">176SS1-4</strain>
    </source>
</reference>
<dbReference type="RefSeq" id="WP_150445711.1">
    <property type="nucleotide sequence ID" value="NZ_VYQE01000004.1"/>
</dbReference>
<dbReference type="AlphaFoldDB" id="A0A5J5GG52"/>
<keyword evidence="2" id="KW-1185">Reference proteome</keyword>
<dbReference type="PROSITE" id="PS00430">
    <property type="entry name" value="TONB_DEPENDENT_REC_1"/>
    <property type="match status" value="1"/>
</dbReference>
<comment type="caution">
    <text evidence="1">The sequence shown here is derived from an EMBL/GenBank/DDBJ whole genome shotgun (WGS) entry which is preliminary data.</text>
</comment>